<dbReference type="RefSeq" id="WP_013604066.1">
    <property type="nucleotide sequence ID" value="NC_015151.1"/>
</dbReference>
<feature type="transmembrane region" description="Helical" evidence="1">
    <location>
        <begin position="68"/>
        <end position="89"/>
    </location>
</feature>
<evidence type="ECO:0008006" key="4">
    <source>
        <dbReference type="Google" id="ProtNLM"/>
    </source>
</evidence>
<dbReference type="AlphaFoldDB" id="F0QVX9"/>
<keyword evidence="3" id="KW-1185">Reference proteome</keyword>
<evidence type="ECO:0000313" key="2">
    <source>
        <dbReference type="EMBL" id="ADY00903.1"/>
    </source>
</evidence>
<dbReference type="STRING" id="985053.VMUT_0692"/>
<dbReference type="eggNOG" id="arCOG11092">
    <property type="taxonomic scope" value="Archaea"/>
</dbReference>
<feature type="transmembrane region" description="Helical" evidence="1">
    <location>
        <begin position="6"/>
        <end position="27"/>
    </location>
</feature>
<sequence length="93" mass="10015">MNITYIIGLAIMLSIILALLGIVLIVIDVMRSHKEDEDKDDEKKGKSSVGGVVLIGPIPIVFGNDPSIIKWAIVLTIIVVILFIVLALLPGIL</sequence>
<organism evidence="2 3">
    <name type="scientific">Vulcanisaeta moutnovskia (strain 768-28)</name>
    <dbReference type="NCBI Taxonomy" id="985053"/>
    <lineage>
        <taxon>Archaea</taxon>
        <taxon>Thermoproteota</taxon>
        <taxon>Thermoprotei</taxon>
        <taxon>Thermoproteales</taxon>
        <taxon>Thermoproteaceae</taxon>
        <taxon>Vulcanisaeta</taxon>
    </lineage>
</organism>
<keyword evidence="1" id="KW-0472">Membrane</keyword>
<feature type="transmembrane region" description="Helical" evidence="1">
    <location>
        <begin position="47"/>
        <end position="62"/>
    </location>
</feature>
<dbReference type="NCBIfam" id="TIGR00304">
    <property type="entry name" value="TIGR00304 family membrane protein"/>
    <property type="match status" value="1"/>
</dbReference>
<dbReference type="GeneID" id="10288344"/>
<proteinExistence type="predicted"/>
<name>F0QVX9_VULM7</name>
<gene>
    <name evidence="2" type="ordered locus">VMUT_0692</name>
</gene>
<keyword evidence="1" id="KW-1133">Transmembrane helix</keyword>
<reference evidence="2 3" key="1">
    <citation type="journal article" date="2011" name="J. Bacteriol.">
        <title>Complete genome sequence of 'Vulcanisaeta moutnovskia' strain 768-28, a novel member of the hyperthermophilic crenarchaeal genus vulcanisaeta.</title>
        <authorList>
            <person name="Gumerov V.M."/>
            <person name="Mardanov A.V."/>
            <person name="Beletsky A.V."/>
            <person name="Prokofeva M.I."/>
            <person name="Bonch-Osmolovskaya E.A."/>
            <person name="Ravin N.V."/>
            <person name="Skryabin K.G."/>
        </authorList>
    </citation>
    <scope>NUCLEOTIDE SEQUENCE [LARGE SCALE GENOMIC DNA]</scope>
    <source>
        <strain evidence="2 3">768-28</strain>
    </source>
</reference>
<dbReference type="Proteomes" id="UP000007485">
    <property type="component" value="Chromosome"/>
</dbReference>
<dbReference type="InterPro" id="IPR002849">
    <property type="entry name" value="DUF131"/>
</dbReference>
<evidence type="ECO:0000313" key="3">
    <source>
        <dbReference type="Proteomes" id="UP000007485"/>
    </source>
</evidence>
<keyword evidence="1" id="KW-0812">Transmembrane</keyword>
<dbReference type="Pfam" id="PF01998">
    <property type="entry name" value="DUF131"/>
    <property type="match status" value="1"/>
</dbReference>
<protein>
    <recommendedName>
        <fullName evidence="4">TIGR00304 family protein</fullName>
    </recommendedName>
</protein>
<dbReference type="EMBL" id="CP002529">
    <property type="protein sequence ID" value="ADY00903.1"/>
    <property type="molecule type" value="Genomic_DNA"/>
</dbReference>
<dbReference type="HOGENOM" id="CLU_149108_3_0_2"/>
<evidence type="ECO:0000256" key="1">
    <source>
        <dbReference type="SAM" id="Phobius"/>
    </source>
</evidence>
<accession>F0QVX9</accession>
<dbReference type="KEGG" id="vmo:VMUT_0692"/>